<dbReference type="AlphaFoldDB" id="A0A5N6XT77"/>
<dbReference type="InterPro" id="IPR029058">
    <property type="entry name" value="AB_hydrolase_fold"/>
</dbReference>
<reference evidence="3" key="1">
    <citation type="submission" date="2019-04" db="EMBL/GenBank/DDBJ databases">
        <title>Friends and foes A comparative genomics study of 23 Aspergillus species from section Flavi.</title>
        <authorList>
            <consortium name="DOE Joint Genome Institute"/>
            <person name="Kjaerbolling I."/>
            <person name="Vesth T."/>
            <person name="Frisvad J.C."/>
            <person name="Nybo J.L."/>
            <person name="Theobald S."/>
            <person name="Kildgaard S."/>
            <person name="Isbrandt T."/>
            <person name="Kuo A."/>
            <person name="Sato A."/>
            <person name="Lyhne E.K."/>
            <person name="Kogle M.E."/>
            <person name="Wiebenga A."/>
            <person name="Kun R.S."/>
            <person name="Lubbers R.J."/>
            <person name="Makela M.R."/>
            <person name="Barry K."/>
            <person name="Chovatia M."/>
            <person name="Clum A."/>
            <person name="Daum C."/>
            <person name="Haridas S."/>
            <person name="He G."/>
            <person name="LaButti K."/>
            <person name="Lipzen A."/>
            <person name="Mondo S."/>
            <person name="Riley R."/>
            <person name="Salamov A."/>
            <person name="Simmons B.A."/>
            <person name="Magnuson J.K."/>
            <person name="Henrissat B."/>
            <person name="Mortensen U.H."/>
            <person name="Larsen T.O."/>
            <person name="Devries R.P."/>
            <person name="Grigoriev I.V."/>
            <person name="Machida M."/>
            <person name="Baker S.E."/>
            <person name="Andersen M.R."/>
        </authorList>
    </citation>
    <scope>NUCLEOTIDE SEQUENCE</scope>
    <source>
        <strain evidence="3">CBS 117612</strain>
    </source>
</reference>
<dbReference type="OrthoDB" id="190201at2759"/>
<evidence type="ECO:0000259" key="2">
    <source>
        <dbReference type="Pfam" id="PF12697"/>
    </source>
</evidence>
<proteinExistence type="predicted"/>
<dbReference type="SUPFAM" id="SSF53474">
    <property type="entry name" value="alpha/beta-Hydrolases"/>
    <property type="match status" value="1"/>
</dbReference>
<gene>
    <name evidence="3" type="ORF">BDV24DRAFT_156631</name>
</gene>
<feature type="domain" description="AB hydrolase-1" evidence="2">
    <location>
        <begin position="100"/>
        <end position="357"/>
    </location>
</feature>
<dbReference type="InterPro" id="IPR000073">
    <property type="entry name" value="AB_hydrolase_1"/>
</dbReference>
<name>A0A5N6XT77_9EURO</name>
<sequence length="378" mass="40255">MSVKKAFLWSLLATSTAAKTCYNSSIEISVSSRNGVFDNLPTPQTNLDTTAFITAATRPGHNGTQEALTNYSTVSGTYNISTQYCKPDTSTPGAGPVLQILTHGFAFDKAYWDLPYNNFNYSYVDNALSHGYHTLSYDRLGIGNSSHGDPKNEIQVFLEVAALAQITQMARNGSFPKAEKPRKIVHVGHSFGSIQTYGLTAIYPTISDGIILTGFSANASFQPLFLAGANFQQTHLQQPDSGYSPGYLSSSDISANQYLFFSAPYFDPGILSFAEATKQPVTVGELLTAGSALSSSQFTGPVLIITGSGDLPFCGGDCLATGGSAASIPEEAAKGFPAAKVFQAYIQPNTGHGLNLHYNATGAYEYITDFLRQNGLGA</sequence>
<dbReference type="EMBL" id="ML737250">
    <property type="protein sequence ID" value="KAE8334730.1"/>
    <property type="molecule type" value="Genomic_DNA"/>
</dbReference>
<feature type="chain" id="PRO_5024835407" description="AB hydrolase-1 domain-containing protein" evidence="1">
    <location>
        <begin position="19"/>
        <end position="378"/>
    </location>
</feature>
<feature type="signal peptide" evidence="1">
    <location>
        <begin position="1"/>
        <end position="18"/>
    </location>
</feature>
<dbReference type="Pfam" id="PF12697">
    <property type="entry name" value="Abhydrolase_6"/>
    <property type="match status" value="1"/>
</dbReference>
<protein>
    <recommendedName>
        <fullName evidence="2">AB hydrolase-1 domain-containing protein</fullName>
    </recommendedName>
</protein>
<evidence type="ECO:0000313" key="3">
    <source>
        <dbReference type="EMBL" id="KAE8334730.1"/>
    </source>
</evidence>
<keyword evidence="1" id="KW-0732">Signal</keyword>
<dbReference type="Gene3D" id="3.40.50.1820">
    <property type="entry name" value="alpha/beta hydrolase"/>
    <property type="match status" value="1"/>
</dbReference>
<dbReference type="Proteomes" id="UP000325558">
    <property type="component" value="Unassembled WGS sequence"/>
</dbReference>
<organism evidence="3">
    <name type="scientific">Aspergillus arachidicola</name>
    <dbReference type="NCBI Taxonomy" id="656916"/>
    <lineage>
        <taxon>Eukaryota</taxon>
        <taxon>Fungi</taxon>
        <taxon>Dikarya</taxon>
        <taxon>Ascomycota</taxon>
        <taxon>Pezizomycotina</taxon>
        <taxon>Eurotiomycetes</taxon>
        <taxon>Eurotiomycetidae</taxon>
        <taxon>Eurotiales</taxon>
        <taxon>Aspergillaceae</taxon>
        <taxon>Aspergillus</taxon>
        <taxon>Aspergillus subgen. Circumdati</taxon>
    </lineage>
</organism>
<accession>A0A5N6XT77</accession>
<evidence type="ECO:0000256" key="1">
    <source>
        <dbReference type="SAM" id="SignalP"/>
    </source>
</evidence>